<organism evidence="1 2">
    <name type="scientific">Protaetiibacter intestinalis</name>
    <dbReference type="NCBI Taxonomy" id="2419774"/>
    <lineage>
        <taxon>Bacteria</taxon>
        <taxon>Bacillati</taxon>
        <taxon>Actinomycetota</taxon>
        <taxon>Actinomycetes</taxon>
        <taxon>Micrococcales</taxon>
        <taxon>Microbacteriaceae</taxon>
        <taxon>Protaetiibacter</taxon>
    </lineage>
</organism>
<dbReference type="EMBL" id="CP032630">
    <property type="protein sequence ID" value="AYF99143.1"/>
    <property type="molecule type" value="Genomic_DNA"/>
</dbReference>
<proteinExistence type="predicted"/>
<reference evidence="2" key="1">
    <citation type="submission" date="2018-09" db="EMBL/GenBank/DDBJ databases">
        <title>Genome sequencing of strain 2DFWR-13.</title>
        <authorList>
            <person name="Heo J."/>
            <person name="Kim S.-J."/>
            <person name="Kwon S.-W."/>
        </authorList>
    </citation>
    <scope>NUCLEOTIDE SEQUENCE [LARGE SCALE GENOMIC DNA]</scope>
    <source>
        <strain evidence="2">2DFWR-13</strain>
    </source>
</reference>
<dbReference type="KEGG" id="lyd:D7I47_13355"/>
<keyword evidence="2" id="KW-1185">Reference proteome</keyword>
<gene>
    <name evidence="1" type="ORF">D7I47_13355</name>
</gene>
<evidence type="ECO:0000313" key="1">
    <source>
        <dbReference type="EMBL" id="AYF99143.1"/>
    </source>
</evidence>
<dbReference type="Proteomes" id="UP000278886">
    <property type="component" value="Chromosome"/>
</dbReference>
<protein>
    <submittedName>
        <fullName evidence="1">Uncharacterized protein</fullName>
    </submittedName>
</protein>
<dbReference type="AlphaFoldDB" id="A0A387B9W3"/>
<sequence length="97" mass="10390">MTGYQQPEASLGLPEGMSLVDWASARASAEDDVQQLGRLFKRLDELLAPGGAPVAKLGRENASRWISSTTSTMWAVRQIADRHSGPALAAQVANTRP</sequence>
<name>A0A387B9W3_9MICO</name>
<accession>A0A387B9W3</accession>
<evidence type="ECO:0000313" key="2">
    <source>
        <dbReference type="Proteomes" id="UP000278886"/>
    </source>
</evidence>